<evidence type="ECO:0000313" key="1">
    <source>
        <dbReference type="EMBL" id="CAG6769570.1"/>
    </source>
</evidence>
<organism evidence="1">
    <name type="scientific">Cacopsylla melanoneura</name>
    <dbReference type="NCBI Taxonomy" id="428564"/>
    <lineage>
        <taxon>Eukaryota</taxon>
        <taxon>Metazoa</taxon>
        <taxon>Ecdysozoa</taxon>
        <taxon>Arthropoda</taxon>
        <taxon>Hexapoda</taxon>
        <taxon>Insecta</taxon>
        <taxon>Pterygota</taxon>
        <taxon>Neoptera</taxon>
        <taxon>Paraneoptera</taxon>
        <taxon>Hemiptera</taxon>
        <taxon>Sternorrhyncha</taxon>
        <taxon>Psylloidea</taxon>
        <taxon>Psyllidae</taxon>
        <taxon>Psyllinae</taxon>
        <taxon>Cacopsylla</taxon>
    </lineage>
</organism>
<dbReference type="EMBL" id="HBUF01579326">
    <property type="protein sequence ID" value="CAG6769570.1"/>
    <property type="molecule type" value="Transcribed_RNA"/>
</dbReference>
<dbReference type="AlphaFoldDB" id="A0A8D9AR86"/>
<reference evidence="1" key="1">
    <citation type="submission" date="2021-05" db="EMBL/GenBank/DDBJ databases">
        <authorList>
            <person name="Alioto T."/>
            <person name="Alioto T."/>
            <person name="Gomez Garrido J."/>
        </authorList>
    </citation>
    <scope>NUCLEOTIDE SEQUENCE</scope>
</reference>
<proteinExistence type="predicted"/>
<protein>
    <submittedName>
        <fullName evidence="1">Uncharacterized protein</fullName>
    </submittedName>
</protein>
<name>A0A8D9AR86_9HEMI</name>
<accession>A0A8D9AR86</accession>
<sequence length="99" mass="11576">MFVEEYFCIWKTTIDLLRAEGSSFLLLEVFVLLDPNIAHISGAQMDNHRTNTLTPVSIIHPVSNLDITILNVRDSNCFTYLLHHKFHVFVFRFRHIANF</sequence>